<reference evidence="3" key="1">
    <citation type="submission" date="2015-05" db="EMBL/GenBank/DDBJ databases">
        <authorList>
            <person name="Urmite Genomes"/>
        </authorList>
    </citation>
    <scope>NUCLEOTIDE SEQUENCE [LARGE SCALE GENOMIC DNA]</scope>
    <source>
        <strain evidence="3">LF1</strain>
    </source>
</reference>
<evidence type="ECO:0000313" key="3">
    <source>
        <dbReference type="Proteomes" id="UP000199087"/>
    </source>
</evidence>
<evidence type="ECO:0000313" key="2">
    <source>
        <dbReference type="EMBL" id="CRK82276.1"/>
    </source>
</evidence>
<keyword evidence="3" id="KW-1185">Reference proteome</keyword>
<sequence>MPMPKPDEESKSFFASVIPVEPRIMIKPMFGNLAGFINGNMFTGLFGTKIFVRLPENDRHRLLEEEGAAEFSPMPGRPMKEYVTFPDEW</sequence>
<dbReference type="RefSeq" id="WP_090634112.1">
    <property type="nucleotide sequence ID" value="NZ_CVRB01000002.1"/>
</dbReference>
<dbReference type="InterPro" id="IPR007076">
    <property type="entry name" value="TfoX_N"/>
</dbReference>
<accession>A0A0U1NW69</accession>
<proteinExistence type="predicted"/>
<organism evidence="2 3">
    <name type="scientific">Neobacillus massiliamazoniensis</name>
    <dbReference type="NCBI Taxonomy" id="1499688"/>
    <lineage>
        <taxon>Bacteria</taxon>
        <taxon>Bacillati</taxon>
        <taxon>Bacillota</taxon>
        <taxon>Bacilli</taxon>
        <taxon>Bacillales</taxon>
        <taxon>Bacillaceae</taxon>
        <taxon>Neobacillus</taxon>
    </lineage>
</organism>
<dbReference type="EMBL" id="CVRB01000002">
    <property type="protein sequence ID" value="CRK82276.1"/>
    <property type="molecule type" value="Genomic_DNA"/>
</dbReference>
<dbReference type="Pfam" id="PF04993">
    <property type="entry name" value="TfoX_N"/>
    <property type="match status" value="1"/>
</dbReference>
<evidence type="ECO:0000259" key="1">
    <source>
        <dbReference type="Pfam" id="PF04993"/>
    </source>
</evidence>
<dbReference type="SUPFAM" id="SSF159894">
    <property type="entry name" value="YgaC/TfoX-N like"/>
    <property type="match status" value="1"/>
</dbReference>
<dbReference type="Proteomes" id="UP000199087">
    <property type="component" value="Unassembled WGS sequence"/>
</dbReference>
<name>A0A0U1NW69_9BACI</name>
<gene>
    <name evidence="2" type="ORF">BN000_02199</name>
</gene>
<protein>
    <recommendedName>
        <fullName evidence="1">TfoX N-terminal domain-containing protein</fullName>
    </recommendedName>
</protein>
<dbReference type="AlphaFoldDB" id="A0A0U1NW69"/>
<dbReference type="OrthoDB" id="963621at2"/>
<feature type="domain" description="TfoX N-terminal" evidence="1">
    <location>
        <begin position="23"/>
        <end position="88"/>
    </location>
</feature>
<dbReference type="STRING" id="1499688.BN000_02199"/>
<dbReference type="Gene3D" id="3.30.1460.30">
    <property type="entry name" value="YgaC/TfoX-N like chaperone"/>
    <property type="match status" value="1"/>
</dbReference>